<feature type="compositionally biased region" description="Polar residues" evidence="9">
    <location>
        <begin position="1353"/>
        <end position="1374"/>
    </location>
</feature>
<dbReference type="PRINTS" id="PR01217">
    <property type="entry name" value="PRICHEXTENSN"/>
</dbReference>
<dbReference type="Proteomes" id="UP000193144">
    <property type="component" value="Unassembled WGS sequence"/>
</dbReference>
<feature type="compositionally biased region" description="Low complexity" evidence="9">
    <location>
        <begin position="1190"/>
        <end position="1201"/>
    </location>
</feature>
<reference evidence="12 13" key="1">
    <citation type="submission" date="2016-07" db="EMBL/GenBank/DDBJ databases">
        <title>Pervasive Adenine N6-methylation of Active Genes in Fungi.</title>
        <authorList>
            <consortium name="DOE Joint Genome Institute"/>
            <person name="Mondo S.J."/>
            <person name="Dannebaum R.O."/>
            <person name="Kuo R.C."/>
            <person name="Labutti K."/>
            <person name="Haridas S."/>
            <person name="Kuo A."/>
            <person name="Salamov A."/>
            <person name="Ahrendt S.R."/>
            <person name="Lipzen A."/>
            <person name="Sullivan W."/>
            <person name="Andreopoulos W.B."/>
            <person name="Clum A."/>
            <person name="Lindquist E."/>
            <person name="Daum C."/>
            <person name="Ramamoorthy G.K."/>
            <person name="Gryganskyi A."/>
            <person name="Culley D."/>
            <person name="Magnuson J.K."/>
            <person name="James T.Y."/>
            <person name="O'Malley M.A."/>
            <person name="Stajich J.E."/>
            <person name="Spatafora J.W."/>
            <person name="Visel A."/>
            <person name="Grigoriev I.V."/>
        </authorList>
    </citation>
    <scope>NUCLEOTIDE SEQUENCE [LARGE SCALE GENOMIC DNA]</scope>
    <source>
        <strain evidence="12 13">CBS 115471</strain>
    </source>
</reference>
<feature type="region of interest" description="Disordered" evidence="9">
    <location>
        <begin position="1187"/>
        <end position="1377"/>
    </location>
</feature>
<dbReference type="GO" id="GO:0005669">
    <property type="term" value="C:transcription factor TFIID complex"/>
    <property type="evidence" value="ECO:0007669"/>
    <property type="project" value="InterPro"/>
</dbReference>
<dbReference type="Pfam" id="PF25316">
    <property type="entry name" value="TAF2_3rd"/>
    <property type="match status" value="1"/>
</dbReference>
<feature type="compositionally biased region" description="Pro residues" evidence="9">
    <location>
        <begin position="1247"/>
        <end position="1290"/>
    </location>
</feature>
<gene>
    <name evidence="12" type="ORF">BCR34DRAFT_620920</name>
</gene>
<dbReference type="FunFam" id="1.10.390.10:FF:000011">
    <property type="entry name" value="Transcription initiation factor TFIID subunit"/>
    <property type="match status" value="1"/>
</dbReference>
<evidence type="ECO:0000259" key="10">
    <source>
        <dbReference type="Pfam" id="PF25316"/>
    </source>
</evidence>
<evidence type="ECO:0000313" key="12">
    <source>
        <dbReference type="EMBL" id="ORY19439.1"/>
    </source>
</evidence>
<dbReference type="SUPFAM" id="SSF55486">
    <property type="entry name" value="Metalloproteases ('zincins'), catalytic domain"/>
    <property type="match status" value="1"/>
</dbReference>
<feature type="compositionally biased region" description="Basic residues" evidence="9">
    <location>
        <begin position="1291"/>
        <end position="1303"/>
    </location>
</feature>
<proteinExistence type="inferred from homology"/>
<dbReference type="InterPro" id="IPR042097">
    <property type="entry name" value="Aminopeptidase_N-like_N_sf"/>
</dbReference>
<keyword evidence="4" id="KW-0805">Transcription regulation</keyword>
<feature type="domain" description="Transcription initiation factor TFIID subunit 2 TPR repeats" evidence="11">
    <location>
        <begin position="747"/>
        <end position="1034"/>
    </location>
</feature>
<feature type="compositionally biased region" description="Pro residues" evidence="9">
    <location>
        <begin position="1202"/>
        <end position="1223"/>
    </location>
</feature>
<dbReference type="InterPro" id="IPR027268">
    <property type="entry name" value="Peptidase_M4/M1_CTD_sf"/>
</dbReference>
<feature type="compositionally biased region" description="Basic and acidic residues" evidence="9">
    <location>
        <begin position="1327"/>
        <end position="1337"/>
    </location>
</feature>
<accession>A0A1Y2AA59</accession>
<dbReference type="Gene3D" id="2.60.40.1730">
    <property type="entry name" value="tricorn interacting facor f3 domain"/>
    <property type="match status" value="1"/>
</dbReference>
<dbReference type="STRING" id="1231657.A0A1Y2AA59"/>
<evidence type="ECO:0000256" key="5">
    <source>
        <dbReference type="ARBA" id="ARBA00023163"/>
    </source>
</evidence>
<dbReference type="GO" id="GO:0016251">
    <property type="term" value="F:RNA polymerase II general transcription initiation factor activity"/>
    <property type="evidence" value="ECO:0007669"/>
    <property type="project" value="TreeGrafter"/>
</dbReference>
<dbReference type="Pfam" id="PF25577">
    <property type="entry name" value="TPR_TAF2_C"/>
    <property type="match status" value="1"/>
</dbReference>
<keyword evidence="6" id="KW-0539">Nucleus</keyword>
<keyword evidence="5" id="KW-0804">Transcription</keyword>
<evidence type="ECO:0000256" key="8">
    <source>
        <dbReference type="ARBA" id="ARBA00076306"/>
    </source>
</evidence>
<dbReference type="GO" id="GO:0006367">
    <property type="term" value="P:transcription initiation at RNA polymerase II promoter"/>
    <property type="evidence" value="ECO:0007669"/>
    <property type="project" value="TreeGrafter"/>
</dbReference>
<dbReference type="InterPro" id="IPR057345">
    <property type="entry name" value="Ig-like_TAF2"/>
</dbReference>
<dbReference type="GO" id="GO:0003682">
    <property type="term" value="F:chromatin binding"/>
    <property type="evidence" value="ECO:0007669"/>
    <property type="project" value="TreeGrafter"/>
</dbReference>
<dbReference type="EMBL" id="MCFA01000002">
    <property type="protein sequence ID" value="ORY19439.1"/>
    <property type="molecule type" value="Genomic_DNA"/>
</dbReference>
<dbReference type="CDD" id="cd09839">
    <property type="entry name" value="M1_like_TAF2"/>
    <property type="match status" value="1"/>
</dbReference>
<evidence type="ECO:0000256" key="9">
    <source>
        <dbReference type="SAM" id="MobiDB-lite"/>
    </source>
</evidence>
<evidence type="ECO:0000256" key="1">
    <source>
        <dbReference type="ARBA" id="ARBA00004123"/>
    </source>
</evidence>
<dbReference type="SUPFAM" id="SSF63737">
    <property type="entry name" value="Leukotriene A4 hydrolase N-terminal domain"/>
    <property type="match status" value="1"/>
</dbReference>
<dbReference type="OrthoDB" id="308861at2759"/>
<comment type="caution">
    <text evidence="12">The sequence shown here is derived from an EMBL/GenBank/DDBJ whole genome shotgun (WGS) entry which is preliminary data.</text>
</comment>
<dbReference type="InterPro" id="IPR037813">
    <property type="entry name" value="TAF2"/>
</dbReference>
<sequence>MSVADGEIDDPLPTGSFTVVKQKLDLDISFHPRQVKGITTLEILPLSAHTQTIQLNCRQLKPTSVKVEGRAVRIEYDDLYPRLSLYPGTSIEQYHFARARISSHASGLAEELTITLPPSAIRENHSPSNDHTEHTAFDPILVEVAYVLDSFRDGLHFVGVEDADARYPHAYTRNSHNPGVASSLFPCIDDGTTRCIFDVAIRYPRTLGDVFGKSRSAASSGAEQRVNGLEKADSVMSDGDDDHVEFTAEEKAMEMSVICSGELTDDIADPADSTRKTASFTCAVPVLPGHVGLAIGPFEHVDLSEFRDTQDDERLGSNAIRVHAFCLPGRADEVRNSAMMLARTLDRFTERYVSYPFEKAFKLAFVDDLDCEVANAASFSICSARLLYPETVWEPLERTTRILVHAVASQWIGVNVIAATPNDQWVIVGGAWFMTDLYLRELFGRNDHRFRLKLMVDKVMQLDMRRPSLYTLGQFLVLDPGEQEFMELKAPLILSILHHRLVKQSGKNGVDRCLYRLLMNARTEKLPNGAISTDGFMDICEKVGHQKLEKFFSQWVYGSGCPTFQVSASFSKKRQAVQLTIKQTQSDSTLKSEERPLEATDFMREAKERFYGFAPGSENPAFHGPMTVRIHEADGTPYEHIVDINASLVKVEIPYNTKYKRLKRNKLLKERAAAASGADPGGETQDDIIIYSLGDIFNTVEEAAEWKLSDWSPEDEARMEDEYYEWLRVDADFEWICRATIVDMPSYMYVSQLQQDKDVVAQAESIQYLALKEGHPLISSILVRTLMDGRYFHGIRTMAADVIAHSAKENIDWIGLFHLEKAFRELFCIPGSPMTRSNDFSDRSMYIIQCAIPRAIAKVKGNNGKAPMRAKRFLLDAMRYNDNRGNDYKDDYYLATLMSALAQSLTVDWKRLGNDDMAMDIDDEADEVEFNRKATEELSRSQRLDEWVPTHRNIHTITAIAGTLRLMRNKILPAKPSEFLQYAKAGNADNVRLKAWDALVEMGMIKNSKILLLMLEEIASDPSPYFRAELLRVFDNAIGQLALGEVPVIDKVASRPINGALVVEEEQGQTEREMELLRKTMYGALAALKQDLKGNAAFREGLEASLRSNTTSLRDAFELLEVANLVYTAADKLIAVLRYPRYWAVQIIGEPVDGKLRFYQTNKYRTKARTKPAPKRKETGMSLKLSLGGASQNASSQSASQPPVPPPAQQPVIQPPPPPPAKPPATAVPTPGLKTKITFKKSSAKPPTTPVPVPTQTPVPVPKVTPTPTPPLPPPPPPPPSLPRSAPAPPKPKHKSSKRRLIVKLRLAPEKLEAFPLATSGGKKRKAEGLEVDERPIKRQASAEVLGGKVNGESATLSRNGSLDTVGRESSGTPSRPKLLLKLKISESKLKTLVPDRY</sequence>
<organism evidence="12 13">
    <name type="scientific">Clohesyomyces aquaticus</name>
    <dbReference type="NCBI Taxonomy" id="1231657"/>
    <lineage>
        <taxon>Eukaryota</taxon>
        <taxon>Fungi</taxon>
        <taxon>Dikarya</taxon>
        <taxon>Ascomycota</taxon>
        <taxon>Pezizomycotina</taxon>
        <taxon>Dothideomycetes</taxon>
        <taxon>Pleosporomycetidae</taxon>
        <taxon>Pleosporales</taxon>
        <taxon>Lindgomycetaceae</taxon>
        <taxon>Clohesyomyces</taxon>
    </lineage>
</organism>
<keyword evidence="13" id="KW-1185">Reference proteome</keyword>
<evidence type="ECO:0000256" key="2">
    <source>
        <dbReference type="ARBA" id="ARBA00010937"/>
    </source>
</evidence>
<evidence type="ECO:0000256" key="3">
    <source>
        <dbReference type="ARBA" id="ARBA00017363"/>
    </source>
</evidence>
<feature type="domain" description="Transcription initiation factor TFIID subunit 2 Ig-like" evidence="10">
    <location>
        <begin position="559"/>
        <end position="741"/>
    </location>
</feature>
<dbReference type="Gene3D" id="1.10.390.10">
    <property type="entry name" value="Neutral Protease Domain 2"/>
    <property type="match status" value="1"/>
</dbReference>
<comment type="similarity">
    <text evidence="2">Belongs to the TAF2 family.</text>
</comment>
<evidence type="ECO:0000256" key="4">
    <source>
        <dbReference type="ARBA" id="ARBA00023015"/>
    </source>
</evidence>
<dbReference type="InterPro" id="IPR057991">
    <property type="entry name" value="TPR_TAF2_C"/>
</dbReference>
<comment type="function">
    <text evidence="7">Functions as a component of the DNA-binding general transcription factor complex TFIID. Binding of TFIID to a promoter (with or without TATA element) is the initial step in pre-initiation complex (PIC) formation. TFIID plays a key role in the regulation of gene expression by RNA polymerase II through different activities such as transcription activator interaction, core promoter recognition and selectivity, TFIIA and TFIIB interaction, chromatin modification (histone acetylation by TAF1), facilitation of DNA opening and initiation of transcription.</text>
</comment>
<dbReference type="GO" id="GO:0000976">
    <property type="term" value="F:transcription cis-regulatory region binding"/>
    <property type="evidence" value="ECO:0007669"/>
    <property type="project" value="TreeGrafter"/>
</dbReference>
<dbReference type="PANTHER" id="PTHR15137">
    <property type="entry name" value="TRANSCRIPTION INITIATION FACTOR TFIID"/>
    <property type="match status" value="1"/>
</dbReference>
<dbReference type="PANTHER" id="PTHR15137:SF9">
    <property type="entry name" value="TRANSCRIPTION INITIATION FACTOR TFIID SUBUNIT 2"/>
    <property type="match status" value="1"/>
</dbReference>
<comment type="subcellular location">
    <subcellularLocation>
        <location evidence="1">Nucleus</location>
    </subcellularLocation>
</comment>
<evidence type="ECO:0000256" key="7">
    <source>
        <dbReference type="ARBA" id="ARBA00025346"/>
    </source>
</evidence>
<protein>
    <recommendedName>
        <fullName evidence="3">Transcription initiation factor TFIID subunit 2</fullName>
    </recommendedName>
    <alternativeName>
        <fullName evidence="8">TBP-associated factor 2</fullName>
    </alternativeName>
</protein>
<evidence type="ECO:0000259" key="11">
    <source>
        <dbReference type="Pfam" id="PF25577"/>
    </source>
</evidence>
<evidence type="ECO:0000256" key="6">
    <source>
        <dbReference type="ARBA" id="ARBA00023242"/>
    </source>
</evidence>
<name>A0A1Y2AA59_9PLEO</name>
<evidence type="ECO:0000313" key="13">
    <source>
        <dbReference type="Proteomes" id="UP000193144"/>
    </source>
</evidence>